<dbReference type="KEGG" id="lww:102738539"/>
<feature type="domain" description="PDZ" evidence="2">
    <location>
        <begin position="139"/>
        <end position="207"/>
    </location>
</feature>
<dbReference type="GO" id="GO:0045197">
    <property type="term" value="P:establishment or maintenance of epithelial cell apical/basal polarity"/>
    <property type="evidence" value="ECO:0007669"/>
    <property type="project" value="TreeGrafter"/>
</dbReference>
<organism evidence="3 4">
    <name type="scientific">Leptonychotes weddellii</name>
    <name type="common">Weddell seal</name>
    <name type="synonym">Otaria weddellii</name>
    <dbReference type="NCBI Taxonomy" id="9713"/>
    <lineage>
        <taxon>Eukaryota</taxon>
        <taxon>Metazoa</taxon>
        <taxon>Chordata</taxon>
        <taxon>Craniata</taxon>
        <taxon>Vertebrata</taxon>
        <taxon>Euteleostomi</taxon>
        <taxon>Mammalia</taxon>
        <taxon>Eutheria</taxon>
        <taxon>Laurasiatheria</taxon>
        <taxon>Carnivora</taxon>
        <taxon>Caniformia</taxon>
        <taxon>Pinnipedia</taxon>
        <taxon>Phocidae</taxon>
        <taxon>Monachinae</taxon>
        <taxon>Lobodontini</taxon>
        <taxon>Leptonychotes</taxon>
    </lineage>
</organism>
<keyword evidence="3" id="KW-1185">Reference proteome</keyword>
<protein>
    <submittedName>
        <fullName evidence="4">Partitioning defective 3 homolog B-like</fullName>
    </submittedName>
</protein>
<evidence type="ECO:0000256" key="1">
    <source>
        <dbReference type="SAM" id="MobiDB-lite"/>
    </source>
</evidence>
<dbReference type="GO" id="GO:0000226">
    <property type="term" value="P:microtubule cytoskeleton organization"/>
    <property type="evidence" value="ECO:0007669"/>
    <property type="project" value="TreeGrafter"/>
</dbReference>
<evidence type="ECO:0000313" key="4">
    <source>
        <dbReference type="RefSeq" id="XP_030875331.1"/>
    </source>
</evidence>
<dbReference type="InterPro" id="IPR001478">
    <property type="entry name" value="PDZ"/>
</dbReference>
<dbReference type="GO" id="GO:0051660">
    <property type="term" value="P:establishment of centrosome localization"/>
    <property type="evidence" value="ECO:0007669"/>
    <property type="project" value="TreeGrafter"/>
</dbReference>
<feature type="region of interest" description="Disordered" evidence="1">
    <location>
        <begin position="77"/>
        <end position="102"/>
    </location>
</feature>
<dbReference type="Proteomes" id="UP000245341">
    <property type="component" value="Unplaced"/>
</dbReference>
<dbReference type="InterPro" id="IPR052213">
    <property type="entry name" value="PAR3"/>
</dbReference>
<dbReference type="GO" id="GO:0035091">
    <property type="term" value="F:phosphatidylinositol binding"/>
    <property type="evidence" value="ECO:0007669"/>
    <property type="project" value="TreeGrafter"/>
</dbReference>
<dbReference type="GO" id="GO:0043296">
    <property type="term" value="C:apical junction complex"/>
    <property type="evidence" value="ECO:0007669"/>
    <property type="project" value="TreeGrafter"/>
</dbReference>
<dbReference type="AlphaFoldDB" id="A0A7F8Q497"/>
<dbReference type="RefSeq" id="XP_030875331.1">
    <property type="nucleotide sequence ID" value="XM_031019471.1"/>
</dbReference>
<accession>A0A7F8Q497</accession>
<dbReference type="PANTHER" id="PTHR16484:SF4">
    <property type="entry name" value="PARTITIONING DEFECTIVE 3 HOMOLOG B"/>
    <property type="match status" value="1"/>
</dbReference>
<dbReference type="GO" id="GO:0007155">
    <property type="term" value="P:cell adhesion"/>
    <property type="evidence" value="ECO:0007669"/>
    <property type="project" value="TreeGrafter"/>
</dbReference>
<dbReference type="SUPFAM" id="SSF50156">
    <property type="entry name" value="PDZ domain-like"/>
    <property type="match status" value="1"/>
</dbReference>
<name>A0A7F8Q497_LEPWE</name>
<dbReference type="GO" id="GO:0005912">
    <property type="term" value="C:adherens junction"/>
    <property type="evidence" value="ECO:0007669"/>
    <property type="project" value="TreeGrafter"/>
</dbReference>
<dbReference type="PROSITE" id="PS50106">
    <property type="entry name" value="PDZ"/>
    <property type="match status" value="1"/>
</dbReference>
<evidence type="ECO:0000259" key="2">
    <source>
        <dbReference type="PROSITE" id="PS50106"/>
    </source>
</evidence>
<dbReference type="OrthoDB" id="6264899at2759"/>
<dbReference type="GO" id="GO:0008104">
    <property type="term" value="P:intracellular protein localization"/>
    <property type="evidence" value="ECO:0007669"/>
    <property type="project" value="TreeGrafter"/>
</dbReference>
<dbReference type="GO" id="GO:0016324">
    <property type="term" value="C:apical plasma membrane"/>
    <property type="evidence" value="ECO:0007669"/>
    <property type="project" value="TreeGrafter"/>
</dbReference>
<gene>
    <name evidence="4" type="primary">LOC102738539</name>
</gene>
<dbReference type="GeneID" id="102738539"/>
<reference evidence="4" key="1">
    <citation type="submission" date="2025-08" db="UniProtKB">
        <authorList>
            <consortium name="RefSeq"/>
        </authorList>
    </citation>
    <scope>IDENTIFICATION</scope>
    <source>
        <tissue evidence="4">Liver</tissue>
    </source>
</reference>
<evidence type="ECO:0000313" key="3">
    <source>
        <dbReference type="Proteomes" id="UP000245341"/>
    </source>
</evidence>
<proteinExistence type="predicted"/>
<dbReference type="GO" id="GO:0005938">
    <property type="term" value="C:cell cortex"/>
    <property type="evidence" value="ECO:0007669"/>
    <property type="project" value="TreeGrafter"/>
</dbReference>
<dbReference type="Gene3D" id="2.30.42.10">
    <property type="match status" value="1"/>
</dbReference>
<dbReference type="InterPro" id="IPR036034">
    <property type="entry name" value="PDZ_sf"/>
</dbReference>
<dbReference type="PANTHER" id="PTHR16484">
    <property type="entry name" value="PARTITIONING DEFECTIVE 3 RELATED"/>
    <property type="match status" value="1"/>
</dbReference>
<dbReference type="GO" id="GO:0030010">
    <property type="term" value="P:establishment of cell polarity"/>
    <property type="evidence" value="ECO:0007669"/>
    <property type="project" value="TreeGrafter"/>
</dbReference>
<sequence>MEGRKSIPNRRISQCKGFYVGTLDIPECRPSSSSCLQARQDEDLCVLCADDIQSASKTAQFILGIHCFNGTPLLVRRSSDPAPGPPADAQPSASHPSGQSLKPVILDSTQNLEDGEVMNGVQTEPLTSPKTKDALSDMTRTVEISGEGGPLGIHVVPFFSSLSGRILGLFIRGIEENSRSKREGLFHENECIVKINSVDLVDKTFAQ</sequence>